<dbReference type="SUPFAM" id="SSF52210">
    <property type="entry name" value="Succinyl-CoA synthetase domains"/>
    <property type="match status" value="1"/>
</dbReference>
<keyword evidence="9" id="KW-0809">Transit peptide</keyword>
<evidence type="ECO:0000256" key="14">
    <source>
        <dbReference type="HAMAP-Rule" id="MF_03220"/>
    </source>
</evidence>
<keyword evidence="10 14" id="KW-0496">Mitochondrion</keyword>
<feature type="binding site" evidence="14">
    <location>
        <begin position="528"/>
        <end position="530"/>
    </location>
    <ligand>
        <name>substrate</name>
        <note>ligand shared with subunit alpha</note>
    </ligand>
</feature>
<comment type="subcellular location">
    <subcellularLocation>
        <location evidence="1 14">Mitochondrion</location>
    </subcellularLocation>
</comment>
<comment type="similarity">
    <text evidence="14">Belongs to the succinate/malate CoA ligase beta subunit family. ATP-specific subunit beta subfamily.</text>
</comment>
<name>A0A8C0SHA5_CANLF</name>
<dbReference type="UniPathway" id="UPA00223">
    <property type="reaction ID" value="UER00999"/>
</dbReference>
<dbReference type="NCBIfam" id="TIGR01016">
    <property type="entry name" value="sucCoAbeta"/>
    <property type="match status" value="1"/>
</dbReference>
<evidence type="ECO:0000256" key="1">
    <source>
        <dbReference type="ARBA" id="ARBA00004173"/>
    </source>
</evidence>
<feature type="compositionally biased region" description="Low complexity" evidence="15">
    <location>
        <begin position="106"/>
        <end position="121"/>
    </location>
</feature>
<dbReference type="FunFam" id="3.30.470.20:FF:000002">
    <property type="entry name" value="Succinate--CoA ligase [ADP-forming] subunit beta"/>
    <property type="match status" value="1"/>
</dbReference>
<dbReference type="GO" id="GO:0000287">
    <property type="term" value="F:magnesium ion binding"/>
    <property type="evidence" value="ECO:0007669"/>
    <property type="project" value="UniProtKB-UniRule"/>
</dbReference>
<keyword evidence="8 14" id="KW-0460">Magnesium</keyword>
<feature type="binding site" evidence="14">
    <location>
        <begin position="253"/>
        <end position="255"/>
    </location>
    <ligand>
        <name>ATP</name>
        <dbReference type="ChEBI" id="CHEBI:30616"/>
    </ligand>
</feature>
<dbReference type="Gene3D" id="3.30.470.20">
    <property type="entry name" value="ATP-grasp fold, B domain"/>
    <property type="match status" value="1"/>
</dbReference>
<evidence type="ECO:0000256" key="11">
    <source>
        <dbReference type="ARBA" id="ARBA00038794"/>
    </source>
</evidence>
<dbReference type="NCBIfam" id="NF001913">
    <property type="entry name" value="PRK00696.1"/>
    <property type="match status" value="1"/>
</dbReference>
<dbReference type="AlphaFoldDB" id="A0A8C0SHA5"/>
<evidence type="ECO:0000256" key="9">
    <source>
        <dbReference type="ARBA" id="ARBA00022946"/>
    </source>
</evidence>
<dbReference type="InterPro" id="IPR016102">
    <property type="entry name" value="Succinyl-CoA_synth-like"/>
</dbReference>
<dbReference type="FunFam" id="3.40.50.261:FF:000001">
    <property type="entry name" value="Succinate--CoA ligase [ADP-forming] subunit beta"/>
    <property type="match status" value="1"/>
</dbReference>
<evidence type="ECO:0000256" key="8">
    <source>
        <dbReference type="ARBA" id="ARBA00022842"/>
    </source>
</evidence>
<feature type="compositionally biased region" description="Basic and acidic residues" evidence="15">
    <location>
        <begin position="13"/>
        <end position="95"/>
    </location>
</feature>
<evidence type="ECO:0000256" key="12">
    <source>
        <dbReference type="ARBA" id="ARBA00050456"/>
    </source>
</evidence>
<organism evidence="17 18">
    <name type="scientific">Canis lupus familiaris</name>
    <name type="common">Dog</name>
    <name type="synonym">Canis familiaris</name>
    <dbReference type="NCBI Taxonomy" id="9615"/>
    <lineage>
        <taxon>Eukaryota</taxon>
        <taxon>Metazoa</taxon>
        <taxon>Chordata</taxon>
        <taxon>Craniata</taxon>
        <taxon>Vertebrata</taxon>
        <taxon>Euteleostomi</taxon>
        <taxon>Mammalia</taxon>
        <taxon>Eutheria</taxon>
        <taxon>Laurasiatheria</taxon>
        <taxon>Carnivora</taxon>
        <taxon>Caniformia</taxon>
        <taxon>Canidae</taxon>
        <taxon>Canis</taxon>
    </lineage>
</organism>
<evidence type="ECO:0000313" key="17">
    <source>
        <dbReference type="Ensembl" id="ENSCAFP00040021518.1"/>
    </source>
</evidence>
<dbReference type="InterPro" id="IPR013815">
    <property type="entry name" value="ATP_grasp_subdomain_1"/>
</dbReference>
<evidence type="ECO:0000256" key="7">
    <source>
        <dbReference type="ARBA" id="ARBA00022840"/>
    </source>
</evidence>
<dbReference type="Ensembl" id="ENSCAFT00040024756.1">
    <property type="protein sequence ID" value="ENSCAFP00040021518.1"/>
    <property type="gene ID" value="ENSCAFG00040013409.1"/>
</dbReference>
<protein>
    <recommendedName>
        <fullName evidence="14">Succinate--CoA ligase [ADP-forming] subunit beta, mitochondrial</fullName>
        <ecNumber evidence="14">6.2.1.5</ecNumber>
    </recommendedName>
    <alternativeName>
        <fullName evidence="14">ATP-specific succinyl-CoA synthetase subunit beta</fullName>
        <shortName evidence="14">A-SCS</shortName>
    </alternativeName>
    <alternativeName>
        <fullName evidence="14">Succinyl-CoA synthetase beta-A chain</fullName>
        <shortName evidence="14">SCS-betaA</shortName>
    </alternativeName>
</protein>
<proteinExistence type="inferred from homology"/>
<dbReference type="PROSITE" id="PS01217">
    <property type="entry name" value="SUCCINYL_COA_LIG_3"/>
    <property type="match status" value="1"/>
</dbReference>
<reference evidence="17" key="1">
    <citation type="submission" date="2018-10" db="EMBL/GenBank/DDBJ databases">
        <title>De novo assembly of a Great Dane genome.</title>
        <authorList>
            <person name="Kidd J.M."/>
            <person name="Pendleton A.L."/>
            <person name="Shen F."/>
            <person name="Emery S."/>
        </authorList>
    </citation>
    <scope>NUCLEOTIDE SEQUENCE [LARGE SCALE GENOMIC DNA]</scope>
    <source>
        <strain evidence="17">Great Dane</strain>
    </source>
</reference>
<dbReference type="HAMAP" id="MF_00558">
    <property type="entry name" value="Succ_CoA_beta"/>
    <property type="match status" value="1"/>
</dbReference>
<dbReference type="GO" id="GO:0005739">
    <property type="term" value="C:mitochondrion"/>
    <property type="evidence" value="ECO:0007669"/>
    <property type="project" value="UniProtKB-SubCell"/>
</dbReference>
<evidence type="ECO:0000256" key="3">
    <source>
        <dbReference type="ARBA" id="ARBA00022532"/>
    </source>
</evidence>
<feature type="binding site" evidence="14">
    <location>
        <position position="246"/>
    </location>
    <ligand>
        <name>ATP</name>
        <dbReference type="ChEBI" id="CHEBI:30616"/>
    </ligand>
</feature>
<comment type="subunit">
    <text evidence="11">Heterodimer of an alpha and a beta subunit. The beta subunit determines specificity for ATP. Interacts with ALAS2.</text>
</comment>
<dbReference type="EC" id="6.2.1.5" evidence="14"/>
<dbReference type="Pfam" id="PF00549">
    <property type="entry name" value="Ligase_CoA"/>
    <property type="match status" value="1"/>
</dbReference>
<reference evidence="17" key="2">
    <citation type="submission" date="2025-08" db="UniProtKB">
        <authorList>
            <consortium name="Ensembl"/>
        </authorList>
    </citation>
    <scope>IDENTIFICATION</scope>
</reference>
<dbReference type="HAMAP" id="MF_03220">
    <property type="entry name" value="Succ_CoA_betaA_euk"/>
    <property type="match status" value="1"/>
</dbReference>
<evidence type="ECO:0000256" key="5">
    <source>
        <dbReference type="ARBA" id="ARBA00022723"/>
    </source>
</evidence>
<evidence type="ECO:0000256" key="6">
    <source>
        <dbReference type="ARBA" id="ARBA00022741"/>
    </source>
</evidence>
<accession>A0A8C0SHA5</accession>
<dbReference type="Gene3D" id="3.40.50.261">
    <property type="entry name" value="Succinyl-CoA synthetase domains"/>
    <property type="match status" value="1"/>
</dbReference>
<dbReference type="PANTHER" id="PTHR11815">
    <property type="entry name" value="SUCCINYL-COA SYNTHETASE BETA CHAIN"/>
    <property type="match status" value="1"/>
</dbReference>
<feature type="site" description="Important for substrate specificity" evidence="14">
    <location>
        <position position="242"/>
    </location>
</feature>
<dbReference type="InterPro" id="IPR017866">
    <property type="entry name" value="Succ-CoA_synthase_bsu_CS"/>
</dbReference>
<feature type="domain" description="ATP-grasp" evidence="16">
    <location>
        <begin position="209"/>
        <end position="436"/>
    </location>
</feature>
<dbReference type="PROSITE" id="PS50975">
    <property type="entry name" value="ATP_GRASP"/>
    <property type="match status" value="1"/>
</dbReference>
<dbReference type="GO" id="GO:0005524">
    <property type="term" value="F:ATP binding"/>
    <property type="evidence" value="ECO:0007669"/>
    <property type="project" value="UniProtKB-UniRule"/>
</dbReference>
<comment type="cofactor">
    <cofactor evidence="14">
        <name>Mg(2+)</name>
        <dbReference type="ChEBI" id="CHEBI:18420"/>
    </cofactor>
    <text evidence="14">Binds 1 Mg(2+) ion per subunit.</text>
</comment>
<comment type="pathway">
    <text evidence="2 14">Carbohydrate metabolism; tricarboxylic acid cycle; succinate from succinyl-CoA (ligase route): step 1/1.</text>
</comment>
<evidence type="ECO:0000256" key="4">
    <source>
        <dbReference type="ARBA" id="ARBA00022598"/>
    </source>
</evidence>
<dbReference type="PANTHER" id="PTHR11815:SF1">
    <property type="entry name" value="SUCCINATE--COA LIGASE [ADP-FORMING] SUBUNIT BETA, MITOCHONDRIAL"/>
    <property type="match status" value="1"/>
</dbReference>
<feature type="binding site" evidence="14">
    <location>
        <position position="406"/>
    </location>
    <ligand>
        <name>Mg(2+)</name>
        <dbReference type="ChEBI" id="CHEBI:18420"/>
    </ligand>
</feature>
<dbReference type="InterPro" id="IPR034723">
    <property type="entry name" value="Succ_CoA_betaA_euk"/>
</dbReference>
<keyword evidence="4 14" id="KW-0436">Ligase</keyword>
<gene>
    <name evidence="14" type="primary">SUCLA2</name>
</gene>
<evidence type="ECO:0000256" key="15">
    <source>
        <dbReference type="SAM" id="MobiDB-lite"/>
    </source>
</evidence>
<keyword evidence="6 14" id="KW-0547">Nucleotide-binding</keyword>
<dbReference type="InterPro" id="IPR005809">
    <property type="entry name" value="Succ_CoA_ligase-like_bsu"/>
</dbReference>
<sequence>MQGTQAPARPPRGRREEGGGGGEGRGREGRGGRREKGGREEGGGRRGRGGEGEGGEGREEGEGREGGGRREEGGGRRGRGGEGRGGEGGGREGGREGGAGPERAARASGPPAAAPTAPAHAARGRGRAQQWRPPCSTAGDWPPPPSAAAGPGRRCGPPPRYCGPAGSRFERVGRRKGEVLGSSGFFNNHGLQVQQQQQRNLSLHEYMSMELLQEAGVSIPKGHVAKSPDEAYAVAKKLGSKDVVIKAQVLAGGRGKGTFESGLKGGVKIVFSPEEAKAVSSQMIGKKLFTKQTGEKGRICNQVLVCERRYPRREYYFAITMERSFQGPVLIGSSQGGVNIEDVAAETPEAIVKEPIDIVEGIKKEQAVRLAQKMGFPSNIVDSAAENMVKLYNLFLKYDATMVEINPMVEDSDGTVLCMDAKINFDSNSAYRQKKIFDLQDWTQEDEREKGAAKANLNYIGLDGNIGCLVNGAGLAMATMDIIKLHGGTPANFLDVGGGATVHQVTEAFKLITSDKKVLAILVNIFGGIMRCDVIAQGIVMAVKDLEIKIPIVVRLQGTRVDDAKALITDSGLKILACDDLDEAAKMQLARDDKKRTLCPLPSVYRGGCVKRSANVRPPEKLPGNVSAHSADGKAQRGLCVIDPPLLKI</sequence>
<feature type="binding site" evidence="14">
    <location>
        <position position="471"/>
    </location>
    <ligand>
        <name>substrate</name>
        <note>ligand shared with subunit alpha</note>
    </ligand>
</feature>
<dbReference type="GO" id="GO:0004775">
    <property type="term" value="F:succinate-CoA ligase (ADP-forming) activity"/>
    <property type="evidence" value="ECO:0007669"/>
    <property type="project" value="UniProtKB-UniRule"/>
</dbReference>
<keyword evidence="3 14" id="KW-0816">Tricarboxylic acid cycle</keyword>
<dbReference type="GO" id="GO:0006099">
    <property type="term" value="P:tricarboxylic acid cycle"/>
    <property type="evidence" value="ECO:0007669"/>
    <property type="project" value="UniProtKB-UniRule"/>
</dbReference>
<evidence type="ECO:0000259" key="16">
    <source>
        <dbReference type="PROSITE" id="PS50975"/>
    </source>
</evidence>
<dbReference type="Gene3D" id="3.30.1490.20">
    <property type="entry name" value="ATP-grasp fold, A domain"/>
    <property type="match status" value="1"/>
</dbReference>
<dbReference type="FunFam" id="3.30.1490.20:FF:000040">
    <property type="entry name" value="Succinate--CoA ligase [ADP-forming] subunit beta mitochondrial"/>
    <property type="match status" value="1"/>
</dbReference>
<dbReference type="Proteomes" id="UP000694542">
    <property type="component" value="Chromosome 22"/>
</dbReference>
<dbReference type="SUPFAM" id="SSF56059">
    <property type="entry name" value="Glutathione synthetase ATP-binding domain-like"/>
    <property type="match status" value="1"/>
</dbReference>
<keyword evidence="5 14" id="KW-0479">Metal-binding</keyword>
<evidence type="ECO:0000256" key="13">
    <source>
        <dbReference type="ARBA" id="ARBA00054304"/>
    </source>
</evidence>
<dbReference type="OrthoDB" id="1552at2759"/>
<dbReference type="InterPro" id="IPR013650">
    <property type="entry name" value="ATP-grasp_succ-CoA_synth-type"/>
</dbReference>
<dbReference type="InterPro" id="IPR005811">
    <property type="entry name" value="SUCC_ACL_C"/>
</dbReference>
<evidence type="ECO:0000256" key="2">
    <source>
        <dbReference type="ARBA" id="ARBA00005064"/>
    </source>
</evidence>
<evidence type="ECO:0000256" key="10">
    <source>
        <dbReference type="ARBA" id="ARBA00023128"/>
    </source>
</evidence>
<feature type="site" description="Important for substrate specificity" evidence="14">
    <location>
        <position position="310"/>
    </location>
</feature>
<feature type="region of interest" description="Disordered" evidence="15">
    <location>
        <begin position="1"/>
        <end position="159"/>
    </location>
</feature>
<comment type="catalytic activity">
    <reaction evidence="12 14">
        <text>succinate + ATP + CoA = succinyl-CoA + ADP + phosphate</text>
        <dbReference type="Rhea" id="RHEA:17661"/>
        <dbReference type="ChEBI" id="CHEBI:30031"/>
        <dbReference type="ChEBI" id="CHEBI:30616"/>
        <dbReference type="ChEBI" id="CHEBI:43474"/>
        <dbReference type="ChEBI" id="CHEBI:57287"/>
        <dbReference type="ChEBI" id="CHEBI:57292"/>
        <dbReference type="ChEBI" id="CHEBI:456216"/>
        <dbReference type="EC" id="6.2.1.5"/>
    </reaction>
</comment>
<evidence type="ECO:0000313" key="18">
    <source>
        <dbReference type="Proteomes" id="UP000694542"/>
    </source>
</evidence>
<keyword evidence="7 14" id="KW-0067">ATP-binding</keyword>
<dbReference type="Pfam" id="PF08442">
    <property type="entry name" value="ATP-grasp_2"/>
    <property type="match status" value="1"/>
</dbReference>
<feature type="binding site" evidence="14">
    <location>
        <position position="420"/>
    </location>
    <ligand>
        <name>Mg(2+)</name>
        <dbReference type="ChEBI" id="CHEBI:18420"/>
    </ligand>
</feature>
<dbReference type="InterPro" id="IPR011761">
    <property type="entry name" value="ATP-grasp"/>
</dbReference>
<comment type="function">
    <text evidence="13 14">ATP-specific succinyl-CoA synthetase functions in the citric acid cycle (TCA), coupling the hydrolysis of succinyl-CoA to the synthesis of ATP and thus represents the only step of substrate-level phosphorylation in the TCA. The beta subunit provides nucleotide specificity of the enzyme and binds the substrate succinate, while the binding sites for coenzyme A and phosphate are found in the alpha subunit.</text>
</comment>